<gene>
    <name evidence="2" type="ORF">SAMN05216215_10814</name>
</gene>
<evidence type="ECO:0000313" key="3">
    <source>
        <dbReference type="Proteomes" id="UP000199529"/>
    </source>
</evidence>
<sequence>MEVFRNFVRVVTIWRRLPYLDPGLPLDALTAEW</sequence>
<organism evidence="2 3">
    <name type="scientific">Saccharopolyspora shandongensis</name>
    <dbReference type="NCBI Taxonomy" id="418495"/>
    <lineage>
        <taxon>Bacteria</taxon>
        <taxon>Bacillati</taxon>
        <taxon>Actinomycetota</taxon>
        <taxon>Actinomycetes</taxon>
        <taxon>Pseudonocardiales</taxon>
        <taxon>Pseudonocardiaceae</taxon>
        <taxon>Saccharopolyspora</taxon>
    </lineage>
</organism>
<proteinExistence type="predicted"/>
<evidence type="ECO:0000313" key="2">
    <source>
        <dbReference type="EMBL" id="SDZ48469.1"/>
    </source>
</evidence>
<protein>
    <submittedName>
        <fullName evidence="2">Phenylacetic acid degradation operon negative regulatory protein</fullName>
    </submittedName>
</protein>
<name>A0A1H3TGM2_9PSEU</name>
<evidence type="ECO:0000259" key="1">
    <source>
        <dbReference type="Pfam" id="PF08223"/>
    </source>
</evidence>
<feature type="domain" description="Transcriptional repressor PaaX-like C-terminal" evidence="1">
    <location>
        <begin position="2"/>
        <end position="33"/>
    </location>
</feature>
<dbReference type="Pfam" id="PF08223">
    <property type="entry name" value="PaaX_C"/>
    <property type="match status" value="1"/>
</dbReference>
<dbReference type="InterPro" id="IPR013225">
    <property type="entry name" value="PaaX_C"/>
</dbReference>
<dbReference type="AlphaFoldDB" id="A0A1H3TGM2"/>
<dbReference type="Proteomes" id="UP000199529">
    <property type="component" value="Unassembled WGS sequence"/>
</dbReference>
<accession>A0A1H3TGM2</accession>
<dbReference type="EMBL" id="FNOK01000081">
    <property type="protein sequence ID" value="SDZ48469.1"/>
    <property type="molecule type" value="Genomic_DNA"/>
</dbReference>
<reference evidence="3" key="1">
    <citation type="submission" date="2016-10" db="EMBL/GenBank/DDBJ databases">
        <authorList>
            <person name="Varghese N."/>
            <person name="Submissions S."/>
        </authorList>
    </citation>
    <scope>NUCLEOTIDE SEQUENCE [LARGE SCALE GENOMIC DNA]</scope>
    <source>
        <strain evidence="3">CGMCC 4.3530</strain>
    </source>
</reference>
<keyword evidence="3" id="KW-1185">Reference proteome</keyword>